<dbReference type="STRING" id="13249.T1HK09"/>
<dbReference type="OMA" id="CHTETRA"/>
<feature type="compositionally biased region" description="Basic and acidic residues" evidence="1">
    <location>
        <begin position="953"/>
        <end position="993"/>
    </location>
</feature>
<feature type="region of interest" description="Disordered" evidence="1">
    <location>
        <begin position="637"/>
        <end position="671"/>
    </location>
</feature>
<dbReference type="EnsemblMetazoa" id="RPRC004382-RA">
    <property type="protein sequence ID" value="RPRC004382-PA"/>
    <property type="gene ID" value="RPRC004382"/>
</dbReference>
<sequence>MNKLPPPPESGRKTRQCEVTRQWLEQQQLFDHSELPQTYPLVNIPTESTNASGEENPARKEFDLSRGDQFDVFTDLDPLGTGRSKPYVDKKDFFQDLKNPPKKVLKDLVTEVVPTIEPIPKLFSTDEEPSKIVEADGKESLAQQSVQANLLYQSSSSCLHFTNDPFKEDPFEKDPFSEVDFSKTSGVFTPVSNGNSDPFEKFENFEKFADFETKFVMENEKDEKPAPLRVSLPPEKLGNICFENLFKGTDYKVIVEKYDVSLLPSTSESSPLSKRKLQRGQSMLRPASPRQRARKTLSEVRIDSADSSSVIRQRPTYSTTDSYVIESAPEPPPRTSMLSGPALKPPPLPPKKVGVVGTVIVRESVANRIKQPDYDYIENYESRSAVAQDVDSIKGSMVSPPLPTPARKPKRQETDYYLQPFPLLPPPKKKPPKDKTVGQHEEELAISNVLAQQTAAQPLDSVTPNKSLDITLSQLTKTGFSELAASLNMSPTSLSKMTLQELTKCLASLSAGPNSAYQVDVESLQQGEKTTNESATCTEPAVATVEDEELSFKAEFDVHFSTAGLTVEESQPSDECLFDKYAVFRELLEEERRQTDGQEGQSYGHSNIEQPLATEVEDRYAALRDICLDEVIEEKYEELSDKDDSPVDRSRTEEDTDLLPSRPHSQSTDSPTITIKEHQVAIGDGTILEKDSVCETGKEGVDEGIFSGEPEDNGMVASTALSGVNALCDNTSSVGHVPIDDTSWAKFDCHTETRASSSIHSDGHVSPWSTESKENDLSPCNNKRRHRKVQDLLRDRSGDWEDEESEEWDWRENGWSDADSLYGEASGPYGTEYWTEERVGSTGVPVRIRHRSSPWDSPWEEESGDWNWHGASIASHSRHGPSLRSQSSWHRPPPLPPPRNHSSSRESLACDEHHSYQKRSYRRAKWDDDRHRWRDWESKSRYYKDHRDWESEHSDHDRWSRPRSCDRARRHEDHDRRYSRTRDGHYSDIDRRKVQTMQTQKCRRKQNQTSPFEDDFTSQFTFNKESEPKSVRYDSHKKFSPYTDYREEKRSYQHSPFEDDFMVERRNMVGSASRSSGEAEYRRDRETELTYPRSRQSAECAELARRHRQSELELQGQSTIRKSESSDLTITEQSAESKKDVQILPLMTLGPNYQISVNFTLGMVEC</sequence>
<feature type="compositionally biased region" description="Polar residues" evidence="1">
    <location>
        <begin position="597"/>
        <end position="609"/>
    </location>
</feature>
<dbReference type="EMBL" id="ACPB03006498">
    <property type="status" value="NOT_ANNOTATED_CDS"/>
    <property type="molecule type" value="Genomic_DNA"/>
</dbReference>
<name>T1HK09_RHOPR</name>
<organism evidence="2 3">
    <name type="scientific">Rhodnius prolixus</name>
    <name type="common">Triatomid bug</name>
    <dbReference type="NCBI Taxonomy" id="13249"/>
    <lineage>
        <taxon>Eukaryota</taxon>
        <taxon>Metazoa</taxon>
        <taxon>Ecdysozoa</taxon>
        <taxon>Arthropoda</taxon>
        <taxon>Hexapoda</taxon>
        <taxon>Insecta</taxon>
        <taxon>Pterygota</taxon>
        <taxon>Neoptera</taxon>
        <taxon>Paraneoptera</taxon>
        <taxon>Hemiptera</taxon>
        <taxon>Heteroptera</taxon>
        <taxon>Panheteroptera</taxon>
        <taxon>Cimicomorpha</taxon>
        <taxon>Reduviidae</taxon>
        <taxon>Triatominae</taxon>
        <taxon>Rhodnius</taxon>
    </lineage>
</organism>
<dbReference type="Proteomes" id="UP000015103">
    <property type="component" value="Unassembled WGS sequence"/>
</dbReference>
<dbReference type="InParanoid" id="T1HK09"/>
<dbReference type="eggNOG" id="KOG3535">
    <property type="taxonomic scope" value="Eukaryota"/>
</dbReference>
<feature type="compositionally biased region" description="Basic and acidic residues" evidence="1">
    <location>
        <begin position="1077"/>
        <end position="1088"/>
    </location>
</feature>
<keyword evidence="3" id="KW-1185">Reference proteome</keyword>
<evidence type="ECO:0008006" key="4">
    <source>
        <dbReference type="Google" id="ProtNLM"/>
    </source>
</evidence>
<proteinExistence type="predicted"/>
<feature type="region of interest" description="Disordered" evidence="1">
    <location>
        <begin position="592"/>
        <end position="611"/>
    </location>
</feature>
<feature type="compositionally biased region" description="Basic and acidic residues" evidence="1">
    <location>
        <begin position="637"/>
        <end position="653"/>
    </location>
</feature>
<feature type="compositionally biased region" description="Polar residues" evidence="1">
    <location>
        <begin position="1115"/>
        <end position="1134"/>
    </location>
</feature>
<reference evidence="2" key="1">
    <citation type="submission" date="2015-05" db="UniProtKB">
        <authorList>
            <consortium name="EnsemblMetazoa"/>
        </authorList>
    </citation>
    <scope>IDENTIFICATION</scope>
</reference>
<feature type="compositionally biased region" description="Polar residues" evidence="1">
    <location>
        <begin position="305"/>
        <end position="322"/>
    </location>
</feature>
<feature type="region of interest" description="Disordered" evidence="1">
    <location>
        <begin position="953"/>
        <end position="1015"/>
    </location>
</feature>
<evidence type="ECO:0000313" key="2">
    <source>
        <dbReference type="EnsemblMetazoa" id="RPRC004382-PA"/>
    </source>
</evidence>
<evidence type="ECO:0000256" key="1">
    <source>
        <dbReference type="SAM" id="MobiDB-lite"/>
    </source>
</evidence>
<feature type="region of interest" description="Disordered" evidence="1">
    <location>
        <begin position="264"/>
        <end position="338"/>
    </location>
</feature>
<feature type="region of interest" description="Disordered" evidence="1">
    <location>
        <begin position="418"/>
        <end position="440"/>
    </location>
</feature>
<feature type="region of interest" description="Disordered" evidence="1">
    <location>
        <begin position="43"/>
        <end position="64"/>
    </location>
</feature>
<dbReference type="FunCoup" id="T1HK09">
    <property type="interactions" value="145"/>
</dbReference>
<feature type="region of interest" description="Disordered" evidence="1">
    <location>
        <begin position="838"/>
        <end position="915"/>
    </location>
</feature>
<accession>T1HK09</accession>
<dbReference type="HOGENOM" id="CLU_274676_0_0_1"/>
<feature type="region of interest" description="Disordered" evidence="1">
    <location>
        <begin position="1069"/>
        <end position="1137"/>
    </location>
</feature>
<dbReference type="VEuPathDB" id="VectorBase:RPRC004382"/>
<protein>
    <recommendedName>
        <fullName evidence="4">Protein disabled</fullName>
    </recommendedName>
</protein>
<feature type="region of interest" description="Disordered" evidence="1">
    <location>
        <begin position="755"/>
        <end position="782"/>
    </location>
</feature>
<dbReference type="AlphaFoldDB" id="T1HK09"/>
<evidence type="ECO:0000313" key="3">
    <source>
        <dbReference type="Proteomes" id="UP000015103"/>
    </source>
</evidence>